<organism evidence="2 3">
    <name type="scientific">Desulfatibacillum aliphaticivorans</name>
    <dbReference type="NCBI Taxonomy" id="218208"/>
    <lineage>
        <taxon>Bacteria</taxon>
        <taxon>Pseudomonadati</taxon>
        <taxon>Thermodesulfobacteriota</taxon>
        <taxon>Desulfobacteria</taxon>
        <taxon>Desulfobacterales</taxon>
        <taxon>Desulfatibacillaceae</taxon>
        <taxon>Desulfatibacillum</taxon>
    </lineage>
</organism>
<dbReference type="GO" id="GO:0016887">
    <property type="term" value="F:ATP hydrolysis activity"/>
    <property type="evidence" value="ECO:0007669"/>
    <property type="project" value="InterPro"/>
</dbReference>
<dbReference type="SMART" id="SM00382">
    <property type="entry name" value="AAA"/>
    <property type="match status" value="1"/>
</dbReference>
<dbReference type="PANTHER" id="PTHR43581:SF4">
    <property type="entry name" value="ATP_GTP PHOSPHATASE"/>
    <property type="match status" value="1"/>
</dbReference>
<dbReference type="HOGENOM" id="CLU_063816_1_0_7"/>
<dbReference type="SUPFAM" id="SSF52540">
    <property type="entry name" value="P-loop containing nucleoside triphosphate hydrolases"/>
    <property type="match status" value="1"/>
</dbReference>
<dbReference type="AlphaFoldDB" id="B8FDC8"/>
<name>B8FDC8_DESAL</name>
<dbReference type="InterPro" id="IPR051396">
    <property type="entry name" value="Bact_Antivir_Def_Nuclease"/>
</dbReference>
<proteinExistence type="predicted"/>
<reference evidence="2 3" key="1">
    <citation type="journal article" date="2012" name="Environ. Microbiol.">
        <title>The genome sequence of Desulfatibacillum alkenivorans AK-01: a blueprint for anaerobic alkane oxidation.</title>
        <authorList>
            <person name="Callaghan A.V."/>
            <person name="Morris B.E."/>
            <person name="Pereira I.A."/>
            <person name="McInerney M.J."/>
            <person name="Austin R.N."/>
            <person name="Groves J.T."/>
            <person name="Kukor J.J."/>
            <person name="Suflita J.M."/>
            <person name="Young L.Y."/>
            <person name="Zylstra G.J."/>
            <person name="Wawrik B."/>
        </authorList>
    </citation>
    <scope>NUCLEOTIDE SEQUENCE [LARGE SCALE GENOMIC DNA]</scope>
    <source>
        <strain evidence="2 3">AK-01</strain>
    </source>
</reference>
<dbReference type="RefSeq" id="WP_015949596.1">
    <property type="nucleotide sequence ID" value="NC_011768.1"/>
</dbReference>
<accession>B8FDC8</accession>
<sequence length="342" mass="37740">MLLKNLDIGAFRGMKNVRLDDLPPFSVIVGDNNAGKSSVLEAAALLLRPFDLSQWFNVARQRDSDLAVVDGVWSMFPSKEPLDVEEGPVQTQHIELKATIGDEDRNFSARGHASTDLDDEDLPIIALNVECKVDNMRETLAFRKSAFATIHRSEGVVSYRCFTITSATHRSIKTLVEHLSKAVDSGKKGMAVELLQYFDDSVTDLDVSVSNGRSSVKVSHKERGIVDLSSFGDGMRRSAALALALTRANEGVLLIDELEAGIHPAIMPSILGWMLNAARTANVQIIATTHSLEAIDAVISVVKDKTDDAVLFYLQKNDQEHLIRRYAQDKLIRLRESGLDLR</sequence>
<evidence type="ECO:0000259" key="1">
    <source>
        <dbReference type="SMART" id="SM00382"/>
    </source>
</evidence>
<evidence type="ECO:0000313" key="3">
    <source>
        <dbReference type="Proteomes" id="UP000000739"/>
    </source>
</evidence>
<dbReference type="InterPro" id="IPR003959">
    <property type="entry name" value="ATPase_AAA_core"/>
</dbReference>
<dbReference type="GO" id="GO:0005524">
    <property type="term" value="F:ATP binding"/>
    <property type="evidence" value="ECO:0007669"/>
    <property type="project" value="InterPro"/>
</dbReference>
<dbReference type="InterPro" id="IPR003593">
    <property type="entry name" value="AAA+_ATPase"/>
</dbReference>
<keyword evidence="3" id="KW-1185">Reference proteome</keyword>
<feature type="domain" description="AAA+ ATPase" evidence="1">
    <location>
        <begin position="22"/>
        <end position="317"/>
    </location>
</feature>
<dbReference type="InterPro" id="IPR027417">
    <property type="entry name" value="P-loop_NTPase"/>
</dbReference>
<protein>
    <submittedName>
        <fullName evidence="2">ATPase-like protein</fullName>
    </submittedName>
</protein>
<dbReference type="Gene3D" id="3.40.50.300">
    <property type="entry name" value="P-loop containing nucleotide triphosphate hydrolases"/>
    <property type="match status" value="2"/>
</dbReference>
<dbReference type="Proteomes" id="UP000000739">
    <property type="component" value="Chromosome"/>
</dbReference>
<evidence type="ECO:0000313" key="2">
    <source>
        <dbReference type="EMBL" id="ACL06559.1"/>
    </source>
</evidence>
<dbReference type="PANTHER" id="PTHR43581">
    <property type="entry name" value="ATP/GTP PHOSPHATASE"/>
    <property type="match status" value="1"/>
</dbReference>
<dbReference type="KEGG" id="dal:Dalk_4883"/>
<dbReference type="eggNOG" id="COG1106">
    <property type="taxonomic scope" value="Bacteria"/>
</dbReference>
<gene>
    <name evidence="2" type="ordered locus">Dalk_4883</name>
</gene>
<dbReference type="EMBL" id="CP001322">
    <property type="protein sequence ID" value="ACL06559.1"/>
    <property type="molecule type" value="Genomic_DNA"/>
</dbReference>
<dbReference type="Pfam" id="PF13304">
    <property type="entry name" value="AAA_21"/>
    <property type="match status" value="1"/>
</dbReference>